<keyword evidence="3" id="KW-0285">Flavoprotein</keyword>
<proteinExistence type="inferred from homology"/>
<keyword evidence="8" id="KW-1185">Reference proteome</keyword>
<feature type="domain" description="FAD dependent oxidoreductase" evidence="6">
    <location>
        <begin position="8"/>
        <end position="338"/>
    </location>
</feature>
<protein>
    <recommendedName>
        <fullName evidence="6">FAD dependent oxidoreductase domain-containing protein</fullName>
    </recommendedName>
</protein>
<sequence>MAEPITAVVFGAGVIGLTTATELLRQYPTASITVVARHLPGDQSTGDYCSSWAGANWISYDDNWGCQAAYEKASFQRFRDLDLRSGVKRVPLRLLYDDEDIKIHGKEGLRQKWYRDLVGGLEEVNSGDLPAWASLGLDLTTFMINPNVYLPWLQSRLLHAGVQFLRRSYEHIDEVFEDFPSATTVYNCSGLGARTLGGVQDEKVHSIKGQTILLAEPKIPVPRMYMHKINKDEFTHVFPRPLGGGIIIGGIRLHHDYDEKPDMQLAERIKRRACDICPELGRPENLKVIRHNVGFRPSRQGGVRIEREKRGGKWLIHNYGAGGTGYQASWGMAEHAVKLFTETTLEKAKL</sequence>
<dbReference type="PANTHER" id="PTHR11530:SF16">
    <property type="entry name" value="D-AMINO ACID OXIDASE (AFU_ORTHOLOGUE AFUA_5G11290)"/>
    <property type="match status" value="1"/>
</dbReference>
<evidence type="ECO:0000256" key="3">
    <source>
        <dbReference type="ARBA" id="ARBA00022630"/>
    </source>
</evidence>
<evidence type="ECO:0000313" key="8">
    <source>
        <dbReference type="Proteomes" id="UP000509510"/>
    </source>
</evidence>
<dbReference type="GeneID" id="55998376"/>
<dbReference type="Gene3D" id="3.40.50.720">
    <property type="entry name" value="NAD(P)-binding Rossmann-like Domain"/>
    <property type="match status" value="1"/>
</dbReference>
<dbReference type="PIRSF" id="PIRSF000189">
    <property type="entry name" value="D-aa_oxidase"/>
    <property type="match status" value="1"/>
</dbReference>
<evidence type="ECO:0000256" key="1">
    <source>
        <dbReference type="ARBA" id="ARBA00001974"/>
    </source>
</evidence>
<evidence type="ECO:0000256" key="2">
    <source>
        <dbReference type="ARBA" id="ARBA00006730"/>
    </source>
</evidence>
<dbReference type="GO" id="GO:0003884">
    <property type="term" value="F:D-amino-acid oxidase activity"/>
    <property type="evidence" value="ECO:0007669"/>
    <property type="project" value="InterPro"/>
</dbReference>
<dbReference type="PANTHER" id="PTHR11530">
    <property type="entry name" value="D-AMINO ACID OXIDASE"/>
    <property type="match status" value="1"/>
</dbReference>
<reference evidence="8" key="1">
    <citation type="submission" date="2020-06" db="EMBL/GenBank/DDBJ databases">
        <title>A chromosome-scale genome assembly of Talaromyces rugulosus W13939.</title>
        <authorList>
            <person name="Wang B."/>
            <person name="Guo L."/>
            <person name="Ye K."/>
            <person name="Wang L."/>
        </authorList>
    </citation>
    <scope>NUCLEOTIDE SEQUENCE [LARGE SCALE GENOMIC DNA]</scope>
    <source>
        <strain evidence="8">W13939</strain>
    </source>
</reference>
<dbReference type="InterPro" id="IPR023209">
    <property type="entry name" value="DAO"/>
</dbReference>
<evidence type="ECO:0000313" key="7">
    <source>
        <dbReference type="EMBL" id="QKX63726.1"/>
    </source>
</evidence>
<dbReference type="OrthoDB" id="409956at2759"/>
<evidence type="ECO:0000256" key="4">
    <source>
        <dbReference type="ARBA" id="ARBA00022827"/>
    </source>
</evidence>
<dbReference type="GO" id="GO:0019478">
    <property type="term" value="P:D-amino acid catabolic process"/>
    <property type="evidence" value="ECO:0007669"/>
    <property type="project" value="TreeGrafter"/>
</dbReference>
<keyword evidence="4" id="KW-0274">FAD</keyword>
<dbReference type="Pfam" id="PF01266">
    <property type="entry name" value="DAO"/>
    <property type="match status" value="1"/>
</dbReference>
<dbReference type="Gene3D" id="3.30.9.10">
    <property type="entry name" value="D-Amino Acid Oxidase, subunit A, domain 2"/>
    <property type="match status" value="1"/>
</dbReference>
<comment type="similarity">
    <text evidence="2">Belongs to the DAMOX/DASOX family.</text>
</comment>
<dbReference type="AlphaFoldDB" id="A0A7H8RBN1"/>
<dbReference type="GO" id="GO:0071949">
    <property type="term" value="F:FAD binding"/>
    <property type="evidence" value="ECO:0007669"/>
    <property type="project" value="InterPro"/>
</dbReference>
<dbReference type="SUPFAM" id="SSF54373">
    <property type="entry name" value="FAD-linked reductases, C-terminal domain"/>
    <property type="match status" value="1"/>
</dbReference>
<gene>
    <name evidence="7" type="ORF">TRUGW13939_10897</name>
</gene>
<dbReference type="EMBL" id="CP055903">
    <property type="protein sequence ID" value="QKX63726.1"/>
    <property type="molecule type" value="Genomic_DNA"/>
</dbReference>
<dbReference type="GO" id="GO:0005737">
    <property type="term" value="C:cytoplasm"/>
    <property type="evidence" value="ECO:0007669"/>
    <property type="project" value="TreeGrafter"/>
</dbReference>
<dbReference type="SUPFAM" id="SSF51971">
    <property type="entry name" value="Nucleotide-binding domain"/>
    <property type="match status" value="1"/>
</dbReference>
<comment type="cofactor">
    <cofactor evidence="1">
        <name>FAD</name>
        <dbReference type="ChEBI" id="CHEBI:57692"/>
    </cofactor>
</comment>
<keyword evidence="5" id="KW-0560">Oxidoreductase</keyword>
<evidence type="ECO:0000259" key="6">
    <source>
        <dbReference type="Pfam" id="PF01266"/>
    </source>
</evidence>
<accession>A0A7H8RBN1</accession>
<dbReference type="InterPro" id="IPR006181">
    <property type="entry name" value="D-amino_acid_oxidase_CS"/>
</dbReference>
<evidence type="ECO:0000256" key="5">
    <source>
        <dbReference type="ARBA" id="ARBA00023002"/>
    </source>
</evidence>
<dbReference type="PROSITE" id="PS00677">
    <property type="entry name" value="DAO"/>
    <property type="match status" value="1"/>
</dbReference>
<dbReference type="RefSeq" id="XP_035349900.1">
    <property type="nucleotide sequence ID" value="XM_035494007.1"/>
</dbReference>
<dbReference type="KEGG" id="trg:TRUGW13939_10897"/>
<dbReference type="InterPro" id="IPR006076">
    <property type="entry name" value="FAD-dep_OxRdtase"/>
</dbReference>
<organism evidence="7 8">
    <name type="scientific">Talaromyces rugulosus</name>
    <name type="common">Penicillium rugulosum</name>
    <dbReference type="NCBI Taxonomy" id="121627"/>
    <lineage>
        <taxon>Eukaryota</taxon>
        <taxon>Fungi</taxon>
        <taxon>Dikarya</taxon>
        <taxon>Ascomycota</taxon>
        <taxon>Pezizomycotina</taxon>
        <taxon>Eurotiomycetes</taxon>
        <taxon>Eurotiomycetidae</taxon>
        <taxon>Eurotiales</taxon>
        <taxon>Trichocomaceae</taxon>
        <taxon>Talaromyces</taxon>
        <taxon>Talaromyces sect. Islandici</taxon>
    </lineage>
</organism>
<name>A0A7H8RBN1_TALRU</name>
<dbReference type="Proteomes" id="UP000509510">
    <property type="component" value="Chromosome VI"/>
</dbReference>